<dbReference type="Pfam" id="PF07833">
    <property type="entry name" value="Cu_amine_oxidN1"/>
    <property type="match status" value="1"/>
</dbReference>
<dbReference type="SUPFAM" id="SSF55383">
    <property type="entry name" value="Copper amine oxidase, domain N"/>
    <property type="match status" value="1"/>
</dbReference>
<dbReference type="Gene3D" id="3.30.457.10">
    <property type="entry name" value="Copper amine oxidase-like, N-terminal domain"/>
    <property type="match status" value="1"/>
</dbReference>
<evidence type="ECO:0000313" key="3">
    <source>
        <dbReference type="Proteomes" id="UP000240419"/>
    </source>
</evidence>
<dbReference type="AlphaFoldDB" id="A0A2P7VL74"/>
<organism evidence="2 3">
    <name type="scientific">Brevibacillus fortis</name>
    <dbReference type="NCBI Taxonomy" id="2126352"/>
    <lineage>
        <taxon>Bacteria</taxon>
        <taxon>Bacillati</taxon>
        <taxon>Bacillota</taxon>
        <taxon>Bacilli</taxon>
        <taxon>Bacillales</taxon>
        <taxon>Paenibacillaceae</taxon>
        <taxon>Brevibacillus</taxon>
    </lineage>
</organism>
<keyword evidence="3" id="KW-1185">Reference proteome</keyword>
<dbReference type="InterPro" id="IPR012854">
    <property type="entry name" value="Cu_amine_oxidase-like_N"/>
</dbReference>
<accession>A0A2P7VL74</accession>
<protein>
    <submittedName>
        <fullName evidence="2">Copper amine oxidase</fullName>
    </submittedName>
</protein>
<dbReference type="OrthoDB" id="2987164at2"/>
<dbReference type="RefSeq" id="WP_106837692.1">
    <property type="nucleotide sequence ID" value="NZ_JBCNIW010000005.1"/>
</dbReference>
<name>A0A2P7VL74_9BACL</name>
<proteinExistence type="predicted"/>
<dbReference type="Proteomes" id="UP000240419">
    <property type="component" value="Unassembled WGS sequence"/>
</dbReference>
<gene>
    <name evidence="2" type="ORF">C7R93_04670</name>
</gene>
<dbReference type="InterPro" id="IPR036582">
    <property type="entry name" value="Mao_N_sf"/>
</dbReference>
<dbReference type="EMBL" id="PXZM01000003">
    <property type="protein sequence ID" value="PSJ99969.1"/>
    <property type="molecule type" value="Genomic_DNA"/>
</dbReference>
<feature type="domain" description="Copper amine oxidase-like N-terminal" evidence="1">
    <location>
        <begin position="163"/>
        <end position="268"/>
    </location>
</feature>
<evidence type="ECO:0000313" key="2">
    <source>
        <dbReference type="EMBL" id="PSJ99969.1"/>
    </source>
</evidence>
<comment type="caution">
    <text evidence="2">The sequence shown here is derived from an EMBL/GenBank/DDBJ whole genome shotgun (WGS) entry which is preliminary data.</text>
</comment>
<sequence>MVKMVRLFTCLLAIFFIFFALVPVSEGAYLKPNYTFALGKEAELKANVIRDSMIYGGSEETSFFINALFLNQGEATATNFKYSGLSFTDRNGMVHFYPETSHTVINSSLKLEPGQFVEARFELPFDFIDSRFKNLKDIRKISIDFIHDNAAPYKDDSAVIVTVNNKKLVQQTFVENDVTYVSLRELAGVIGATIQWNDPTQTATLILRDNFMEYDRKIVIPVGSDRFIDEGRETTVSGIAKLYNNTTLVVPLRDIVEMLDYYVVFEHKGGQKTVIVVPNNLYR</sequence>
<reference evidence="2 3" key="1">
    <citation type="submission" date="2018-03" db="EMBL/GenBank/DDBJ databases">
        <title>Brevisbacillus phylogenomics.</title>
        <authorList>
            <person name="Dunlap C."/>
        </authorList>
    </citation>
    <scope>NUCLEOTIDE SEQUENCE [LARGE SCALE GENOMIC DNA]</scope>
    <source>
        <strain evidence="2 3">NRRL NRS-1210</strain>
    </source>
</reference>
<evidence type="ECO:0000259" key="1">
    <source>
        <dbReference type="Pfam" id="PF07833"/>
    </source>
</evidence>